<evidence type="ECO:0000313" key="1">
    <source>
        <dbReference type="EMBL" id="JAH85998.1"/>
    </source>
</evidence>
<accession>A0A0E9W932</accession>
<proteinExistence type="predicted"/>
<sequence length="49" mass="5697">MRRRFRVNQIHSLVLHSVVREVISGQSALPVRRLRTSSLFFASFPFPSL</sequence>
<dbReference type="EMBL" id="GBXM01022579">
    <property type="protein sequence ID" value="JAH85998.1"/>
    <property type="molecule type" value="Transcribed_RNA"/>
</dbReference>
<reference evidence="1" key="2">
    <citation type="journal article" date="2015" name="Fish Shellfish Immunol.">
        <title>Early steps in the European eel (Anguilla anguilla)-Vibrio vulnificus interaction in the gills: Role of the RtxA13 toxin.</title>
        <authorList>
            <person name="Callol A."/>
            <person name="Pajuelo D."/>
            <person name="Ebbesson L."/>
            <person name="Teles M."/>
            <person name="MacKenzie S."/>
            <person name="Amaro C."/>
        </authorList>
    </citation>
    <scope>NUCLEOTIDE SEQUENCE</scope>
</reference>
<organism evidence="1">
    <name type="scientific">Anguilla anguilla</name>
    <name type="common">European freshwater eel</name>
    <name type="synonym">Muraena anguilla</name>
    <dbReference type="NCBI Taxonomy" id="7936"/>
    <lineage>
        <taxon>Eukaryota</taxon>
        <taxon>Metazoa</taxon>
        <taxon>Chordata</taxon>
        <taxon>Craniata</taxon>
        <taxon>Vertebrata</taxon>
        <taxon>Euteleostomi</taxon>
        <taxon>Actinopterygii</taxon>
        <taxon>Neopterygii</taxon>
        <taxon>Teleostei</taxon>
        <taxon>Anguilliformes</taxon>
        <taxon>Anguillidae</taxon>
        <taxon>Anguilla</taxon>
    </lineage>
</organism>
<protein>
    <submittedName>
        <fullName evidence="1">Uncharacterized protein</fullName>
    </submittedName>
</protein>
<dbReference type="AlphaFoldDB" id="A0A0E9W932"/>
<reference evidence="1" key="1">
    <citation type="submission" date="2014-11" db="EMBL/GenBank/DDBJ databases">
        <authorList>
            <person name="Amaro Gonzalez C."/>
        </authorList>
    </citation>
    <scope>NUCLEOTIDE SEQUENCE</scope>
</reference>
<name>A0A0E9W932_ANGAN</name>